<feature type="transmembrane region" description="Helical" evidence="8">
    <location>
        <begin position="189"/>
        <end position="207"/>
    </location>
</feature>
<keyword evidence="2 8" id="KW-0812">Transmembrane</keyword>
<gene>
    <name evidence="9" type="ORF">SAMN06269250_2737</name>
</gene>
<evidence type="ECO:0000256" key="8">
    <source>
        <dbReference type="SAM" id="Phobius"/>
    </source>
</evidence>
<feature type="binding site" evidence="7">
    <location>
        <position position="123"/>
    </location>
    <ligand>
        <name>Zn(2+)</name>
        <dbReference type="ChEBI" id="CHEBI:29105"/>
        <note>catalytic</note>
    </ligand>
</feature>
<keyword evidence="5 8" id="KW-0472">Membrane</keyword>
<keyword evidence="3" id="KW-0378">Hydrolase</keyword>
<dbReference type="Proteomes" id="UP000219452">
    <property type="component" value="Unassembled WGS sequence"/>
</dbReference>
<evidence type="ECO:0000256" key="6">
    <source>
        <dbReference type="PIRSR" id="PIRSR608901-1"/>
    </source>
</evidence>
<organism evidence="9 10">
    <name type="scientific">Spirosoma fluviale</name>
    <dbReference type="NCBI Taxonomy" id="1597977"/>
    <lineage>
        <taxon>Bacteria</taxon>
        <taxon>Pseudomonadati</taxon>
        <taxon>Bacteroidota</taxon>
        <taxon>Cytophagia</taxon>
        <taxon>Cytophagales</taxon>
        <taxon>Cytophagaceae</taxon>
        <taxon>Spirosoma</taxon>
    </lineage>
</organism>
<evidence type="ECO:0000256" key="3">
    <source>
        <dbReference type="ARBA" id="ARBA00022801"/>
    </source>
</evidence>
<comment type="subcellular location">
    <subcellularLocation>
        <location evidence="1">Membrane</location>
        <topology evidence="1">Multi-pass membrane protein</topology>
    </subcellularLocation>
</comment>
<feature type="transmembrane region" description="Helical" evidence="8">
    <location>
        <begin position="104"/>
        <end position="124"/>
    </location>
</feature>
<feature type="binding site" evidence="6">
    <location>
        <position position="54"/>
    </location>
    <ligand>
        <name>Ca(2+)</name>
        <dbReference type="ChEBI" id="CHEBI:29108"/>
    </ligand>
</feature>
<feature type="transmembrane region" description="Helical" evidence="8">
    <location>
        <begin position="9"/>
        <end position="27"/>
    </location>
</feature>
<dbReference type="EMBL" id="OCNH01000002">
    <property type="protein sequence ID" value="SOD88576.1"/>
    <property type="molecule type" value="Genomic_DNA"/>
</dbReference>
<evidence type="ECO:0000256" key="1">
    <source>
        <dbReference type="ARBA" id="ARBA00004141"/>
    </source>
</evidence>
<evidence type="ECO:0000256" key="4">
    <source>
        <dbReference type="ARBA" id="ARBA00022989"/>
    </source>
</evidence>
<dbReference type="GO" id="GO:0016811">
    <property type="term" value="F:hydrolase activity, acting on carbon-nitrogen (but not peptide) bonds, in linear amides"/>
    <property type="evidence" value="ECO:0007669"/>
    <property type="project" value="InterPro"/>
</dbReference>
<feature type="transmembrane region" description="Helical" evidence="8">
    <location>
        <begin position="251"/>
        <end position="268"/>
    </location>
</feature>
<name>A0A286FZY1_9BACT</name>
<feature type="transmembrane region" description="Helical" evidence="8">
    <location>
        <begin position="166"/>
        <end position="183"/>
    </location>
</feature>
<evidence type="ECO:0000313" key="10">
    <source>
        <dbReference type="Proteomes" id="UP000219452"/>
    </source>
</evidence>
<evidence type="ECO:0000256" key="5">
    <source>
        <dbReference type="ARBA" id="ARBA00023136"/>
    </source>
</evidence>
<keyword evidence="6" id="KW-0479">Metal-binding</keyword>
<comment type="cofactor">
    <cofactor evidence="7">
        <name>Zn(2+)</name>
        <dbReference type="ChEBI" id="CHEBI:29105"/>
    </cofactor>
</comment>
<feature type="binding site" evidence="7">
    <location>
        <position position="254"/>
    </location>
    <ligand>
        <name>Zn(2+)</name>
        <dbReference type="ChEBI" id="CHEBI:29105"/>
        <note>catalytic</note>
    </ligand>
</feature>
<accession>A0A286FZY1</accession>
<evidence type="ECO:0000256" key="7">
    <source>
        <dbReference type="PIRSR" id="PIRSR608901-2"/>
    </source>
</evidence>
<protein>
    <submittedName>
        <fullName evidence="9">Ceramidase</fullName>
    </submittedName>
</protein>
<keyword evidence="10" id="KW-1185">Reference proteome</keyword>
<keyword evidence="6" id="KW-0106">Calcium</keyword>
<feature type="binding site" evidence="6">
    <location>
        <position position="52"/>
    </location>
    <ligand>
        <name>Ca(2+)</name>
        <dbReference type="ChEBI" id="CHEBI:29108"/>
    </ligand>
</feature>
<dbReference type="GO" id="GO:0016020">
    <property type="term" value="C:membrane"/>
    <property type="evidence" value="ECO:0007669"/>
    <property type="project" value="UniProtKB-SubCell"/>
</dbReference>
<dbReference type="Pfam" id="PF05875">
    <property type="entry name" value="Ceramidase"/>
    <property type="match status" value="1"/>
</dbReference>
<reference evidence="10" key="1">
    <citation type="submission" date="2017-09" db="EMBL/GenBank/DDBJ databases">
        <authorList>
            <person name="Varghese N."/>
            <person name="Submissions S."/>
        </authorList>
    </citation>
    <scope>NUCLEOTIDE SEQUENCE [LARGE SCALE GENOMIC DNA]</scope>
    <source>
        <strain evidence="10">DSM 29961</strain>
    </source>
</reference>
<proteinExistence type="predicted"/>
<dbReference type="GO" id="GO:0006672">
    <property type="term" value="P:ceramide metabolic process"/>
    <property type="evidence" value="ECO:0007669"/>
    <property type="project" value="InterPro"/>
</dbReference>
<dbReference type="RefSeq" id="WP_097127084.1">
    <property type="nucleotide sequence ID" value="NZ_OCNH01000002.1"/>
</dbReference>
<feature type="transmembrane region" description="Helical" evidence="8">
    <location>
        <begin position="66"/>
        <end position="84"/>
    </location>
</feature>
<dbReference type="AlphaFoldDB" id="A0A286FZY1"/>
<dbReference type="InterPro" id="IPR008901">
    <property type="entry name" value="ACER"/>
</dbReference>
<sequence>MPSQTIYKLLIRSFFLTLGMLVIWWGLDSFFSGSVWAGMVVSKSALVVEYCEFNNVARFFHQPMNTYSNLAYFFFGVLILQIAYDDYKKEGIRRQNRLESFPMLSALMGICFIYLSFGSAFFHASLTWIGQRVDMNGTYGITLVLVSIAFYHVLPEIRFTQFVKNVWVIALVIVILLFLKIALLISSGVLLPSLILALLVGIAVNYLQFRKKRSILLAVASLVLMVVAVRFRTLDVQKIGCDPHSVIQGHSIWHLLTALSSVCSYSFFRFAKP</sequence>
<evidence type="ECO:0000313" key="9">
    <source>
        <dbReference type="EMBL" id="SOD88576.1"/>
    </source>
</evidence>
<dbReference type="OrthoDB" id="821926at2"/>
<dbReference type="GO" id="GO:0046872">
    <property type="term" value="F:metal ion binding"/>
    <property type="evidence" value="ECO:0007669"/>
    <property type="project" value="UniProtKB-KW"/>
</dbReference>
<feature type="transmembrane region" description="Helical" evidence="8">
    <location>
        <begin position="136"/>
        <end position="154"/>
    </location>
</feature>
<keyword evidence="4 8" id="KW-1133">Transmembrane helix</keyword>
<evidence type="ECO:0000256" key="2">
    <source>
        <dbReference type="ARBA" id="ARBA00022692"/>
    </source>
</evidence>
<feature type="binding site" evidence="7">
    <location>
        <position position="250"/>
    </location>
    <ligand>
        <name>Zn(2+)</name>
        <dbReference type="ChEBI" id="CHEBI:29105"/>
        <note>catalytic</note>
    </ligand>
</feature>
<feature type="transmembrane region" description="Helical" evidence="8">
    <location>
        <begin position="214"/>
        <end position="231"/>
    </location>
</feature>
<keyword evidence="7" id="KW-0862">Zinc</keyword>